<keyword evidence="11" id="KW-0966">Cell projection</keyword>
<proteinExistence type="inferred from homology"/>
<dbReference type="GO" id="GO:0009424">
    <property type="term" value="C:bacterial-type flagellum hook"/>
    <property type="evidence" value="ECO:0007669"/>
    <property type="project" value="UniProtKB-UniRule"/>
</dbReference>
<evidence type="ECO:0000256" key="1">
    <source>
        <dbReference type="ARBA" id="ARBA00004365"/>
    </source>
</evidence>
<name>A0A1H8TEV6_9FIRM</name>
<keyword evidence="11" id="KW-0969">Cilium</keyword>
<evidence type="ECO:0000313" key="12">
    <source>
        <dbReference type="Proteomes" id="UP000198847"/>
    </source>
</evidence>
<dbReference type="Pfam" id="PF00460">
    <property type="entry name" value="Flg_bb_rod"/>
    <property type="match status" value="1"/>
</dbReference>
<evidence type="ECO:0000256" key="7">
    <source>
        <dbReference type="RuleBase" id="RU362065"/>
    </source>
</evidence>
<dbReference type="PANTHER" id="PTHR30033:SF1">
    <property type="entry name" value="FLAGELLAR HOOK-ASSOCIATED PROTEIN 1"/>
    <property type="match status" value="1"/>
</dbReference>
<dbReference type="AlphaFoldDB" id="A0A1H8TEV6"/>
<dbReference type="InterPro" id="IPR001444">
    <property type="entry name" value="Flag_bb_rod_N"/>
</dbReference>
<comment type="similarity">
    <text evidence="3 7">Belongs to the flagella basal body rod proteins family.</text>
</comment>
<feature type="domain" description="Flagellar basal-body/hook protein C-terminal" evidence="9">
    <location>
        <begin position="475"/>
        <end position="514"/>
    </location>
</feature>
<keyword evidence="12" id="KW-1185">Reference proteome</keyword>
<evidence type="ECO:0000256" key="4">
    <source>
        <dbReference type="ARBA" id="ARBA00016244"/>
    </source>
</evidence>
<dbReference type="GO" id="GO:0005198">
    <property type="term" value="F:structural molecule activity"/>
    <property type="evidence" value="ECO:0007669"/>
    <property type="project" value="UniProtKB-UniRule"/>
</dbReference>
<keyword evidence="11" id="KW-0282">Flagellum</keyword>
<reference evidence="11 12" key="1">
    <citation type="submission" date="2016-10" db="EMBL/GenBank/DDBJ databases">
        <authorList>
            <person name="de Groot N.N."/>
        </authorList>
    </citation>
    <scope>NUCLEOTIDE SEQUENCE [LARGE SCALE GENOMIC DNA]</scope>
    <source>
        <strain evidence="11 12">DSM 13305</strain>
    </source>
</reference>
<dbReference type="InterPro" id="IPR010930">
    <property type="entry name" value="Flg_bb/hook_C_dom"/>
</dbReference>
<dbReference type="InterPro" id="IPR019776">
    <property type="entry name" value="Flagellar_basal_body_rod_CS"/>
</dbReference>
<sequence>MASTFMGLSIAGRGLSASQVGLSVTTNNISNVNTTGYSRQVVNQIAVGPAAVYSSNYVGSGTDVTSVDRVRSFRLDQKYWQENSSLNEWSTKDSTIEELQNVLGTSIDSTDEGFGATLNAFYSALSDVSSDASSSSARAELQESGEALCSYLNDAANQLTQLRSDVNSDINTSVNQINTYAQQIADLNQRITIAANSGASTNELEDQRDTLIDSLSALTSVQVTQVQVGSGDSSSASYSYTVTVGGETLVNGSNARQLETYVINDGSTQDGMYGIRWSDTGTSFETGSSGSLKAELDLRDGTGEDGGYKGIVYYQNQLDDFARTFAEAFNEGIYKDGSTSSYGSGHASGYGLDGSTGIRFFSYDDKSSTDLMASGTDTAAVYKNITAANISLSSDIENDVNKIAAASASDEESNNENIQALISICNDSAMFANGTPVDAYNSIITALGTAGSYASQQNTIKTDIVDYVDKSRSSVSGVSTNEETANITKYQQAYAASAKSVSTWSDIYETTINMVNS</sequence>
<dbReference type="GO" id="GO:0044780">
    <property type="term" value="P:bacterial-type flagellum assembly"/>
    <property type="evidence" value="ECO:0007669"/>
    <property type="project" value="InterPro"/>
</dbReference>
<feature type="domain" description="Flagellar basal body rod protein N-terminal" evidence="8">
    <location>
        <begin position="9"/>
        <end position="37"/>
    </location>
</feature>
<dbReference type="OrthoDB" id="9802553at2"/>
<evidence type="ECO:0000259" key="9">
    <source>
        <dbReference type="Pfam" id="PF06429"/>
    </source>
</evidence>
<dbReference type="GO" id="GO:0005576">
    <property type="term" value="C:extracellular region"/>
    <property type="evidence" value="ECO:0007669"/>
    <property type="project" value="UniProtKB-SubCell"/>
</dbReference>
<evidence type="ECO:0000256" key="2">
    <source>
        <dbReference type="ARBA" id="ARBA00004613"/>
    </source>
</evidence>
<evidence type="ECO:0000256" key="6">
    <source>
        <dbReference type="ARBA" id="ARBA00023143"/>
    </source>
</evidence>
<dbReference type="NCBIfam" id="TIGR02492">
    <property type="entry name" value="flgK_ends"/>
    <property type="match status" value="1"/>
</dbReference>
<evidence type="ECO:0000256" key="3">
    <source>
        <dbReference type="ARBA" id="ARBA00009677"/>
    </source>
</evidence>
<dbReference type="InterPro" id="IPR002371">
    <property type="entry name" value="FlgK"/>
</dbReference>
<comment type="subcellular location">
    <subcellularLocation>
        <location evidence="1 7">Bacterial flagellum</location>
    </subcellularLocation>
    <subcellularLocation>
        <location evidence="2 7">Secreted</location>
    </subcellularLocation>
</comment>
<accession>A0A1H8TEV6</accession>
<protein>
    <recommendedName>
        <fullName evidence="4 7">Flagellar hook-associated protein 1</fullName>
        <shortName evidence="7">HAP1</shortName>
    </recommendedName>
</protein>
<dbReference type="RefSeq" id="WP_091745289.1">
    <property type="nucleotide sequence ID" value="NZ_FODY01000006.1"/>
</dbReference>
<dbReference type="Pfam" id="PF06429">
    <property type="entry name" value="Flg_bbr_C"/>
    <property type="match status" value="1"/>
</dbReference>
<dbReference type="EMBL" id="FODY01000006">
    <property type="protein sequence ID" value="SEO89411.1"/>
    <property type="molecule type" value="Genomic_DNA"/>
</dbReference>
<dbReference type="InterPro" id="IPR053927">
    <property type="entry name" value="FlgK_helical"/>
</dbReference>
<dbReference type="STRING" id="112903.SAMN04490178_106146"/>
<keyword evidence="5 7" id="KW-0964">Secreted</keyword>
<dbReference type="Pfam" id="PF22638">
    <property type="entry name" value="FlgK_D1"/>
    <property type="match status" value="1"/>
</dbReference>
<dbReference type="SUPFAM" id="SSF64518">
    <property type="entry name" value="Phase 1 flagellin"/>
    <property type="match status" value="1"/>
</dbReference>
<dbReference type="Proteomes" id="UP000198847">
    <property type="component" value="Unassembled WGS sequence"/>
</dbReference>
<evidence type="ECO:0000256" key="5">
    <source>
        <dbReference type="ARBA" id="ARBA00022525"/>
    </source>
</evidence>
<dbReference type="PRINTS" id="PR01005">
    <property type="entry name" value="FLGHOOKAP1"/>
</dbReference>
<dbReference type="PANTHER" id="PTHR30033">
    <property type="entry name" value="FLAGELLAR HOOK-ASSOCIATED PROTEIN 1"/>
    <property type="match status" value="1"/>
</dbReference>
<evidence type="ECO:0000259" key="8">
    <source>
        <dbReference type="Pfam" id="PF00460"/>
    </source>
</evidence>
<keyword evidence="6 7" id="KW-0975">Bacterial flagellum</keyword>
<evidence type="ECO:0000259" key="10">
    <source>
        <dbReference type="Pfam" id="PF22638"/>
    </source>
</evidence>
<feature type="domain" description="Flagellar hook-associated protein FlgK helical" evidence="10">
    <location>
        <begin position="108"/>
        <end position="361"/>
    </location>
</feature>
<dbReference type="PROSITE" id="PS00588">
    <property type="entry name" value="FLAGELLA_BB_ROD"/>
    <property type="match status" value="1"/>
</dbReference>
<gene>
    <name evidence="7" type="primary">flgK</name>
    <name evidence="11" type="ORF">SAMN04490178_106146</name>
</gene>
<organism evidence="11 12">
    <name type="scientific">Propionispora vibrioides</name>
    <dbReference type="NCBI Taxonomy" id="112903"/>
    <lineage>
        <taxon>Bacteria</taxon>
        <taxon>Bacillati</taxon>
        <taxon>Bacillota</taxon>
        <taxon>Negativicutes</taxon>
        <taxon>Selenomonadales</taxon>
        <taxon>Sporomusaceae</taxon>
        <taxon>Propionispora</taxon>
    </lineage>
</organism>
<evidence type="ECO:0000313" key="11">
    <source>
        <dbReference type="EMBL" id="SEO89411.1"/>
    </source>
</evidence>